<dbReference type="EMBL" id="JAHUTJ010027895">
    <property type="protein sequence ID" value="MED6275472.1"/>
    <property type="molecule type" value="Genomic_DNA"/>
</dbReference>
<evidence type="ECO:0000313" key="2">
    <source>
        <dbReference type="Proteomes" id="UP001352852"/>
    </source>
</evidence>
<sequence>MNAGYSNSKSLLKFVACDHSHSGSKLKSYVCLPARRRSTGDLCGRGLFVGSWGFYSNSDVVMKSAVTPLVPVHGLAGSRLMQFTLKVPEKFSLAFNVVTHGWGPNNTRKHLPVIISC</sequence>
<evidence type="ECO:0000313" key="1">
    <source>
        <dbReference type="EMBL" id="MED6275472.1"/>
    </source>
</evidence>
<comment type="caution">
    <text evidence="1">The sequence shown here is derived from an EMBL/GenBank/DDBJ whole genome shotgun (WGS) entry which is preliminary data.</text>
</comment>
<gene>
    <name evidence="1" type="ORF">CHARACLAT_026867</name>
</gene>
<proteinExistence type="predicted"/>
<protein>
    <submittedName>
        <fullName evidence="1">Uncharacterized protein</fullName>
    </submittedName>
</protein>
<keyword evidence="2" id="KW-1185">Reference proteome</keyword>
<dbReference type="Proteomes" id="UP001352852">
    <property type="component" value="Unassembled WGS sequence"/>
</dbReference>
<accession>A0ABU7DK36</accession>
<reference evidence="1 2" key="1">
    <citation type="submission" date="2021-06" db="EMBL/GenBank/DDBJ databases">
        <authorList>
            <person name="Palmer J.M."/>
        </authorList>
    </citation>
    <scope>NUCLEOTIDE SEQUENCE [LARGE SCALE GENOMIC DNA]</scope>
    <source>
        <strain evidence="1 2">CL_MEX2019</strain>
        <tissue evidence="1">Muscle</tissue>
    </source>
</reference>
<name>A0ABU7DK36_9TELE</name>
<organism evidence="1 2">
    <name type="scientific">Characodon lateralis</name>
    <dbReference type="NCBI Taxonomy" id="208331"/>
    <lineage>
        <taxon>Eukaryota</taxon>
        <taxon>Metazoa</taxon>
        <taxon>Chordata</taxon>
        <taxon>Craniata</taxon>
        <taxon>Vertebrata</taxon>
        <taxon>Euteleostomi</taxon>
        <taxon>Actinopterygii</taxon>
        <taxon>Neopterygii</taxon>
        <taxon>Teleostei</taxon>
        <taxon>Neoteleostei</taxon>
        <taxon>Acanthomorphata</taxon>
        <taxon>Ovalentaria</taxon>
        <taxon>Atherinomorphae</taxon>
        <taxon>Cyprinodontiformes</taxon>
        <taxon>Goodeidae</taxon>
        <taxon>Characodon</taxon>
    </lineage>
</organism>